<proteinExistence type="predicted"/>
<evidence type="ECO:0000313" key="2">
    <source>
        <dbReference type="EMBL" id="KAF9472055.1"/>
    </source>
</evidence>
<organism evidence="2 3">
    <name type="scientific">Pholiota conissans</name>
    <dbReference type="NCBI Taxonomy" id="109636"/>
    <lineage>
        <taxon>Eukaryota</taxon>
        <taxon>Fungi</taxon>
        <taxon>Dikarya</taxon>
        <taxon>Basidiomycota</taxon>
        <taxon>Agaricomycotina</taxon>
        <taxon>Agaricomycetes</taxon>
        <taxon>Agaricomycetidae</taxon>
        <taxon>Agaricales</taxon>
        <taxon>Agaricineae</taxon>
        <taxon>Strophariaceae</taxon>
        <taxon>Pholiota</taxon>
    </lineage>
</organism>
<evidence type="ECO:0000256" key="1">
    <source>
        <dbReference type="SAM" id="MobiDB-lite"/>
    </source>
</evidence>
<name>A0A9P5YQX1_9AGAR</name>
<dbReference type="OrthoDB" id="3062213at2759"/>
<dbReference type="EMBL" id="MU155585">
    <property type="protein sequence ID" value="KAF9472055.1"/>
    <property type="molecule type" value="Genomic_DNA"/>
</dbReference>
<feature type="region of interest" description="Disordered" evidence="1">
    <location>
        <begin position="555"/>
        <end position="641"/>
    </location>
</feature>
<evidence type="ECO:0000313" key="3">
    <source>
        <dbReference type="Proteomes" id="UP000807469"/>
    </source>
</evidence>
<accession>A0A9P5YQX1</accession>
<gene>
    <name evidence="2" type="ORF">BDN70DRAFT_900849</name>
</gene>
<reference evidence="2" key="1">
    <citation type="submission" date="2020-11" db="EMBL/GenBank/DDBJ databases">
        <authorList>
            <consortium name="DOE Joint Genome Institute"/>
            <person name="Ahrendt S."/>
            <person name="Riley R."/>
            <person name="Andreopoulos W."/>
            <person name="Labutti K."/>
            <person name="Pangilinan J."/>
            <person name="Ruiz-Duenas F.J."/>
            <person name="Barrasa J.M."/>
            <person name="Sanchez-Garcia M."/>
            <person name="Camarero S."/>
            <person name="Miyauchi S."/>
            <person name="Serrano A."/>
            <person name="Linde D."/>
            <person name="Babiker R."/>
            <person name="Drula E."/>
            <person name="Ayuso-Fernandez I."/>
            <person name="Pacheco R."/>
            <person name="Padilla G."/>
            <person name="Ferreira P."/>
            <person name="Barriuso J."/>
            <person name="Kellner H."/>
            <person name="Castanera R."/>
            <person name="Alfaro M."/>
            <person name="Ramirez L."/>
            <person name="Pisabarro A.G."/>
            <person name="Kuo A."/>
            <person name="Tritt A."/>
            <person name="Lipzen A."/>
            <person name="He G."/>
            <person name="Yan M."/>
            <person name="Ng V."/>
            <person name="Cullen D."/>
            <person name="Martin F."/>
            <person name="Rosso M.-N."/>
            <person name="Henrissat B."/>
            <person name="Hibbett D."/>
            <person name="Martinez A.T."/>
            <person name="Grigoriev I.V."/>
        </authorList>
    </citation>
    <scope>NUCLEOTIDE SEQUENCE</scope>
    <source>
        <strain evidence="2">CIRM-BRFM 674</strain>
    </source>
</reference>
<dbReference type="AlphaFoldDB" id="A0A9P5YQX1"/>
<keyword evidence="3" id="KW-1185">Reference proteome</keyword>
<protein>
    <submittedName>
        <fullName evidence="2">Uncharacterized protein</fullName>
    </submittedName>
</protein>
<dbReference type="Proteomes" id="UP000807469">
    <property type="component" value="Unassembled WGS sequence"/>
</dbReference>
<comment type="caution">
    <text evidence="2">The sequence shown here is derived from an EMBL/GenBank/DDBJ whole genome shotgun (WGS) entry which is preliminary data.</text>
</comment>
<feature type="region of interest" description="Disordered" evidence="1">
    <location>
        <begin position="460"/>
        <end position="481"/>
    </location>
</feature>
<sequence>MDTGTVPVSDTSLPVTAPVSETALPAALSNSDNIAPIDEQNVERDSIPPKPSQSIAARRNYLEEINHDPTPSELQPSKRQSFYNGEERNIINRYKDAYYAASNAETRRDIVSAQIAVELFEHWRKEGVHIRDRKKRSDELILWIRNNWRLKKPREPPTINVNPINVLWWTQWDRVFAEIARLKNVSEANAYTPGWFGSRMTAMGNILAKMPPAEKMDFDRSVADMSTRGYSEDIKRRLAKKHLPERFAKAAGENFLEMGALSITIVAYTTPDGQFCIETQDSVAEILGITASPIDEQYREETDCFQKVVSLYIKNLMQMSGREIVPEKPSIQVTPSYLSTLISYDEMNFPKISPTFVPSKTPKTVMEPLYRLFLQHHYWLASGRQLQKPVYADFTRNQAAYVDAEYLPANPTDFKLKEPRKLAVQYHVKFFEHILARQQDEKLGPSKAFRFKSFKKSGKLRPSKYPDEVPTSGMDSSNGPIFVPRQRQKKYLPENQASMQTTFAADPSAEINEQIPDIDTSPSYPPTSATVQAHLPGISMSADRSECPGNVIQTLTPEDTPEAIALPKRGRPKKTNAPTNIDATADKPVPAKGGRPKKDNMPTDIAPTTSTNQAEPARPLSVPPGDVADSQPRRSTRINQT</sequence>